<dbReference type="Proteomes" id="UP000310158">
    <property type="component" value="Unassembled WGS sequence"/>
</dbReference>
<sequence>MLVIHPDSTCDVCLDPYSPDKTPYAIHCGHIFCVACLQRTEPPICPLCRAGFRDYKRLVVDHVAQQTEDPSHREAIDLMERIALVSGPNAPTADVNQVTGDARAWLDRHSENSESNLPLRSALSALERHKDLQQKRAEDKRMIREYRHRLRRRDMMANADDQNTRVVEESLTARVDDLEKRVPGTAISRFLLYSCILKGIQLADRDEELAYWHRNFPAYGRIRHSVPLNRPSDTDQDSQDTTTPLNSTGNNPLPLPPKPVSLSAYRRRSIPDFDLHPFLGSGAATFIPGARHEDRVVPPAEMFSYAGSDGREDREHRHRRREAETVEQREERKRRHRERAMARQRARDGEDDAVQPSTILPGNALGIGSSSHENIAAPPMEPTLSASGGYNYALYPQPEGSTSVPGTVVQYPGLGSSSTNVNMVGPVPDPSSIRAADVSRVPRMGEPDENIVREAQLVAEPTPFVPIPSAWTPYANPLENARASRASIGHRSLSNPPAASASASPQAQSAEDQEMEAFRHQLDEVLSPPIVDTSSVRRTSIDSWGAPAAPPSHHHSRNSSMSNIFNESHLRQLGAAPDGGASRDSLDTTMASGGLLGLRPARASREQVAGPSTGLYAYPAANSSQVSHERPTAQRLSTWGGPLPQQEFPHPYYERLRTDSDGRSMHSSSRPHSRTRVRTMSESQTSVAPASASVPYVSSPWVQPASTPMPMPGWPYAPAPQLHISAALRQPHSASTTSLHSQGGASARSQSSARSGRLSMLGS</sequence>
<feature type="region of interest" description="Disordered" evidence="5">
    <location>
        <begin position="541"/>
        <end position="560"/>
    </location>
</feature>
<feature type="domain" description="RING-type" evidence="6">
    <location>
        <begin position="10"/>
        <end position="49"/>
    </location>
</feature>
<feature type="region of interest" description="Disordered" evidence="5">
    <location>
        <begin position="488"/>
        <end position="514"/>
    </location>
</feature>
<keyword evidence="8" id="KW-1185">Reference proteome</keyword>
<accession>A0A4S4L4A3</accession>
<dbReference type="SMART" id="SM00184">
    <property type="entry name" value="RING"/>
    <property type="match status" value="1"/>
</dbReference>
<dbReference type="InterPro" id="IPR001841">
    <property type="entry name" value="Znf_RING"/>
</dbReference>
<keyword evidence="1" id="KW-0479">Metal-binding</keyword>
<dbReference type="EMBL" id="SGPL01000913">
    <property type="protein sequence ID" value="THH06145.1"/>
    <property type="molecule type" value="Genomic_DNA"/>
</dbReference>
<name>A0A4S4L4A3_9AGAM</name>
<reference evidence="7 8" key="1">
    <citation type="submission" date="2019-02" db="EMBL/GenBank/DDBJ databases">
        <title>Genome sequencing of the rare red list fungi Bondarzewia mesenterica.</title>
        <authorList>
            <person name="Buettner E."/>
            <person name="Kellner H."/>
        </authorList>
    </citation>
    <scope>NUCLEOTIDE SEQUENCE [LARGE SCALE GENOMIC DNA]</scope>
    <source>
        <strain evidence="7 8">DSM 108281</strain>
    </source>
</reference>
<feature type="region of interest" description="Disordered" evidence="5">
    <location>
        <begin position="304"/>
        <end position="360"/>
    </location>
</feature>
<keyword evidence="2 4" id="KW-0863">Zinc-finger</keyword>
<evidence type="ECO:0000256" key="5">
    <source>
        <dbReference type="SAM" id="MobiDB-lite"/>
    </source>
</evidence>
<dbReference type="InterPro" id="IPR017907">
    <property type="entry name" value="Znf_RING_CS"/>
</dbReference>
<evidence type="ECO:0000313" key="7">
    <source>
        <dbReference type="EMBL" id="THH06145.1"/>
    </source>
</evidence>
<evidence type="ECO:0000313" key="8">
    <source>
        <dbReference type="Proteomes" id="UP000310158"/>
    </source>
</evidence>
<evidence type="ECO:0000256" key="2">
    <source>
        <dbReference type="ARBA" id="ARBA00022771"/>
    </source>
</evidence>
<dbReference type="OrthoDB" id="6105938at2759"/>
<evidence type="ECO:0000259" key="6">
    <source>
        <dbReference type="PROSITE" id="PS50089"/>
    </source>
</evidence>
<feature type="compositionally biased region" description="Low complexity" evidence="5">
    <location>
        <begin position="741"/>
        <end position="757"/>
    </location>
</feature>
<dbReference type="SUPFAM" id="SSF57850">
    <property type="entry name" value="RING/U-box"/>
    <property type="match status" value="1"/>
</dbReference>
<protein>
    <recommendedName>
        <fullName evidence="6">RING-type domain-containing protein</fullName>
    </recommendedName>
</protein>
<evidence type="ECO:0000256" key="3">
    <source>
        <dbReference type="ARBA" id="ARBA00022833"/>
    </source>
</evidence>
<gene>
    <name evidence="7" type="ORF">EW146_g9706</name>
</gene>
<dbReference type="AlphaFoldDB" id="A0A4S4L4A3"/>
<feature type="region of interest" description="Disordered" evidence="5">
    <location>
        <begin position="656"/>
        <end position="697"/>
    </location>
</feature>
<evidence type="ECO:0000256" key="4">
    <source>
        <dbReference type="PROSITE-ProRule" id="PRU00175"/>
    </source>
</evidence>
<dbReference type="Gene3D" id="3.30.40.10">
    <property type="entry name" value="Zinc/RING finger domain, C3HC4 (zinc finger)"/>
    <property type="match status" value="1"/>
</dbReference>
<keyword evidence="3" id="KW-0862">Zinc</keyword>
<dbReference type="PROSITE" id="PS50089">
    <property type="entry name" value="ZF_RING_2"/>
    <property type="match status" value="1"/>
</dbReference>
<feature type="compositionally biased region" description="Basic and acidic residues" evidence="5">
    <location>
        <begin position="309"/>
        <end position="331"/>
    </location>
</feature>
<feature type="region of interest" description="Disordered" evidence="5">
    <location>
        <begin position="573"/>
        <end position="593"/>
    </location>
</feature>
<dbReference type="PROSITE" id="PS00518">
    <property type="entry name" value="ZF_RING_1"/>
    <property type="match status" value="1"/>
</dbReference>
<dbReference type="GO" id="GO:0008270">
    <property type="term" value="F:zinc ion binding"/>
    <property type="evidence" value="ECO:0007669"/>
    <property type="project" value="UniProtKB-KW"/>
</dbReference>
<feature type="compositionally biased region" description="Low complexity" evidence="5">
    <location>
        <begin position="686"/>
        <end position="697"/>
    </location>
</feature>
<feature type="compositionally biased region" description="Low complexity" evidence="5">
    <location>
        <begin position="496"/>
        <end position="510"/>
    </location>
</feature>
<evidence type="ECO:0000256" key="1">
    <source>
        <dbReference type="ARBA" id="ARBA00022723"/>
    </source>
</evidence>
<comment type="caution">
    <text evidence="7">The sequence shown here is derived from an EMBL/GenBank/DDBJ whole genome shotgun (WGS) entry which is preliminary data.</text>
</comment>
<organism evidence="7 8">
    <name type="scientific">Bondarzewia mesenterica</name>
    <dbReference type="NCBI Taxonomy" id="1095465"/>
    <lineage>
        <taxon>Eukaryota</taxon>
        <taxon>Fungi</taxon>
        <taxon>Dikarya</taxon>
        <taxon>Basidiomycota</taxon>
        <taxon>Agaricomycotina</taxon>
        <taxon>Agaricomycetes</taxon>
        <taxon>Russulales</taxon>
        <taxon>Bondarzewiaceae</taxon>
        <taxon>Bondarzewia</taxon>
    </lineage>
</organism>
<feature type="region of interest" description="Disordered" evidence="5">
    <location>
        <begin position="224"/>
        <end position="261"/>
    </location>
</feature>
<dbReference type="InterPro" id="IPR013083">
    <property type="entry name" value="Znf_RING/FYVE/PHD"/>
</dbReference>
<dbReference type="Pfam" id="PF14634">
    <property type="entry name" value="zf-RING_5"/>
    <property type="match status" value="1"/>
</dbReference>
<proteinExistence type="predicted"/>
<feature type="compositionally biased region" description="Basic and acidic residues" evidence="5">
    <location>
        <begin position="339"/>
        <end position="348"/>
    </location>
</feature>
<feature type="region of interest" description="Disordered" evidence="5">
    <location>
        <begin position="725"/>
        <end position="763"/>
    </location>
</feature>